<name>A0A4R2CWY9_SHIGR</name>
<dbReference type="Proteomes" id="UP000295351">
    <property type="component" value="Unassembled WGS sequence"/>
</dbReference>
<comment type="caution">
    <text evidence="7">The sequence shown here is derived from an EMBL/GenBank/DDBJ whole genome shotgun (WGS) entry which is preliminary data.</text>
</comment>
<dbReference type="PRINTS" id="PR00411">
    <property type="entry name" value="PNDRDTASEI"/>
</dbReference>
<feature type="domain" description="FAD/NAD(P)-binding" evidence="5">
    <location>
        <begin position="24"/>
        <end position="321"/>
    </location>
</feature>
<dbReference type="GO" id="GO:0005737">
    <property type="term" value="C:cytoplasm"/>
    <property type="evidence" value="ECO:0007669"/>
    <property type="project" value="TreeGrafter"/>
</dbReference>
<evidence type="ECO:0000256" key="4">
    <source>
        <dbReference type="ARBA" id="ARBA00023002"/>
    </source>
</evidence>
<comment type="cofactor">
    <cofactor evidence="1">
        <name>FAD</name>
        <dbReference type="ChEBI" id="CHEBI:57692"/>
    </cofactor>
</comment>
<evidence type="ECO:0000256" key="1">
    <source>
        <dbReference type="ARBA" id="ARBA00001974"/>
    </source>
</evidence>
<evidence type="ECO:0000259" key="5">
    <source>
        <dbReference type="Pfam" id="PF07992"/>
    </source>
</evidence>
<keyword evidence="3" id="KW-0274">FAD</keyword>
<evidence type="ECO:0000259" key="6">
    <source>
        <dbReference type="Pfam" id="PF14759"/>
    </source>
</evidence>
<reference evidence="7 8" key="1">
    <citation type="submission" date="2019-03" db="EMBL/GenBank/DDBJ databases">
        <title>Genomic Encyclopedia of Type Strains, Phase IV (KMG-IV): sequencing the most valuable type-strain genomes for metagenomic binning, comparative biology and taxonomic classification.</title>
        <authorList>
            <person name="Goeker M."/>
        </authorList>
    </citation>
    <scope>NUCLEOTIDE SEQUENCE [LARGE SCALE GENOMIC DNA]</scope>
    <source>
        <strain evidence="7 8">DSM 18401</strain>
    </source>
</reference>
<gene>
    <name evidence="7" type="ORF">EV665_106120</name>
</gene>
<evidence type="ECO:0000313" key="7">
    <source>
        <dbReference type="EMBL" id="TCN45643.1"/>
    </source>
</evidence>
<dbReference type="InterPro" id="IPR016156">
    <property type="entry name" value="FAD/NAD-linked_Rdtase_dimer_sf"/>
</dbReference>
<dbReference type="Pfam" id="PF07992">
    <property type="entry name" value="Pyr_redox_2"/>
    <property type="match status" value="1"/>
</dbReference>
<keyword evidence="2" id="KW-0285">Flavoprotein</keyword>
<dbReference type="SUPFAM" id="SSF51905">
    <property type="entry name" value="FAD/NAD(P)-binding domain"/>
    <property type="match status" value="2"/>
</dbReference>
<dbReference type="EMBL" id="SLVX01000006">
    <property type="protein sequence ID" value="TCN45643.1"/>
    <property type="molecule type" value="Genomic_DNA"/>
</dbReference>
<feature type="domain" description="Reductase C-terminal" evidence="6">
    <location>
        <begin position="340"/>
        <end position="423"/>
    </location>
</feature>
<protein>
    <submittedName>
        <fullName evidence="7">3-phenylpropionate/trans-cinnamate dioxygenase ferredoxin reductase subunit</fullName>
    </submittedName>
</protein>
<sequence>MTPPVPARYLSENKDGTDDIVTGRLVVAGGGQAAFALVAKLRALKDERPITIVAGEASHPYQRPPLSKKYLLGEADLGRLMFRPESWYPDNNVEIRLSTEVTAIDRAARTVTLSDGSTLHYGVLALATGATPRRLPAEIGGDLDGVFTVRDYRDADRLGLEMQEGRRALVVGGGYIGLEAAAVARGRGLHVTVIEMADRILARVASPATATILKAIHTARGVDVREKTGLVRLLGENGRVTGAELSDGFVLPVDVVIAGIGVAANDRLARDAGLEVANGIVVDAHARTSDPAIFAMGDCAVLPFEGNRVRLESVQNAVDQAEAAAAVIAGGDLPYVPKPWFWSDQYDVKLQIAGFCMGFDDTFVRPGPREGSVSVWYFRASRLIAVDAVNDAKAYVVGKKLIEMGRTPERAALEDPATDLKALTL</sequence>
<keyword evidence="7" id="KW-0223">Dioxygenase</keyword>
<dbReference type="PANTHER" id="PTHR43557">
    <property type="entry name" value="APOPTOSIS-INDUCING FACTOR 1"/>
    <property type="match status" value="1"/>
</dbReference>
<evidence type="ECO:0000313" key="8">
    <source>
        <dbReference type="Proteomes" id="UP000295351"/>
    </source>
</evidence>
<dbReference type="AlphaFoldDB" id="A0A4R2CWY9"/>
<dbReference type="PRINTS" id="PR00368">
    <property type="entry name" value="FADPNR"/>
</dbReference>
<dbReference type="PANTHER" id="PTHR43557:SF2">
    <property type="entry name" value="RIESKE DOMAIN-CONTAINING PROTEIN-RELATED"/>
    <property type="match status" value="1"/>
</dbReference>
<dbReference type="Pfam" id="PF14759">
    <property type="entry name" value="Reductase_C"/>
    <property type="match status" value="1"/>
</dbReference>
<dbReference type="GO" id="GO:0051213">
    <property type="term" value="F:dioxygenase activity"/>
    <property type="evidence" value="ECO:0007669"/>
    <property type="project" value="UniProtKB-KW"/>
</dbReference>
<evidence type="ECO:0000256" key="2">
    <source>
        <dbReference type="ARBA" id="ARBA00022630"/>
    </source>
</evidence>
<proteinExistence type="predicted"/>
<dbReference type="InterPro" id="IPR028202">
    <property type="entry name" value="Reductase_C"/>
</dbReference>
<dbReference type="Gene3D" id="3.30.390.30">
    <property type="match status" value="1"/>
</dbReference>
<dbReference type="SUPFAM" id="SSF55424">
    <property type="entry name" value="FAD/NAD-linked reductases, dimerisation (C-terminal) domain"/>
    <property type="match status" value="1"/>
</dbReference>
<dbReference type="InterPro" id="IPR023753">
    <property type="entry name" value="FAD/NAD-binding_dom"/>
</dbReference>
<dbReference type="InterPro" id="IPR036188">
    <property type="entry name" value="FAD/NAD-bd_sf"/>
</dbReference>
<keyword evidence="4" id="KW-0560">Oxidoreductase</keyword>
<dbReference type="Gene3D" id="3.50.50.60">
    <property type="entry name" value="FAD/NAD(P)-binding domain"/>
    <property type="match status" value="2"/>
</dbReference>
<dbReference type="GO" id="GO:0016651">
    <property type="term" value="F:oxidoreductase activity, acting on NAD(P)H"/>
    <property type="evidence" value="ECO:0007669"/>
    <property type="project" value="TreeGrafter"/>
</dbReference>
<organism evidence="7 8">
    <name type="scientific">Shinella granuli</name>
    <dbReference type="NCBI Taxonomy" id="323621"/>
    <lineage>
        <taxon>Bacteria</taxon>
        <taxon>Pseudomonadati</taxon>
        <taxon>Pseudomonadota</taxon>
        <taxon>Alphaproteobacteria</taxon>
        <taxon>Hyphomicrobiales</taxon>
        <taxon>Rhizobiaceae</taxon>
        <taxon>Shinella</taxon>
    </lineage>
</organism>
<dbReference type="InterPro" id="IPR050446">
    <property type="entry name" value="FAD-oxidoreductase/Apoptosis"/>
</dbReference>
<evidence type="ECO:0000256" key="3">
    <source>
        <dbReference type="ARBA" id="ARBA00022827"/>
    </source>
</evidence>
<keyword evidence="8" id="KW-1185">Reference proteome</keyword>
<accession>A0A4R2CWY9</accession>